<sequence>MPDGHPTRISANEDDGVRRSLEMENSAAATLAGNGYQVKQNPTQDEVAQARLATGDSGRPGSKPDYLLEGRVFDCYSPTKPTKNARGIWSEVQEKVEDNQTQRVVVNLEGWRGDMSALQEQFDAWPIERLKEVKAITPDGDVVQIIPPDRND</sequence>
<dbReference type="GO" id="GO:0004549">
    <property type="term" value="F:tRNA-specific ribonuclease activity"/>
    <property type="evidence" value="ECO:0007669"/>
    <property type="project" value="InterPro"/>
</dbReference>
<feature type="region of interest" description="Disordered" evidence="1">
    <location>
        <begin position="1"/>
        <end position="24"/>
    </location>
</feature>
<dbReference type="PATRIC" id="fig|1246995.3.peg.8289"/>
<evidence type="ECO:0000313" key="3">
    <source>
        <dbReference type="EMBL" id="AGZ46443.1"/>
    </source>
</evidence>
<protein>
    <recommendedName>
        <fullName evidence="2">tRNA nuclease CdiA C-terminal domain-containing protein</fullName>
    </recommendedName>
</protein>
<dbReference type="Gene3D" id="3.40.1350.120">
    <property type="match status" value="1"/>
</dbReference>
<organism evidence="3 4">
    <name type="scientific">Actinoplanes friuliensis DSM 7358</name>
    <dbReference type="NCBI Taxonomy" id="1246995"/>
    <lineage>
        <taxon>Bacteria</taxon>
        <taxon>Bacillati</taxon>
        <taxon>Actinomycetota</taxon>
        <taxon>Actinomycetes</taxon>
        <taxon>Micromonosporales</taxon>
        <taxon>Micromonosporaceae</taxon>
        <taxon>Actinoplanes</taxon>
    </lineage>
</organism>
<dbReference type="HOGENOM" id="CLU_1937242_0_0_11"/>
<evidence type="ECO:0000313" key="4">
    <source>
        <dbReference type="Proteomes" id="UP000017746"/>
    </source>
</evidence>
<dbReference type="InterPro" id="IPR033806">
    <property type="entry name" value="CDI_toxin_Bp1026b-like"/>
</dbReference>
<dbReference type="InterPro" id="IPR040559">
    <property type="entry name" value="CdiA_C"/>
</dbReference>
<keyword evidence="4" id="KW-1185">Reference proteome</keyword>
<dbReference type="KEGG" id="afs:AFR_40945"/>
<dbReference type="Proteomes" id="UP000017746">
    <property type="component" value="Chromosome"/>
</dbReference>
<dbReference type="CDD" id="cd13442">
    <property type="entry name" value="CDI_toxin_Bp1026b-like"/>
    <property type="match status" value="1"/>
</dbReference>
<accession>U5WB51</accession>
<dbReference type="AlphaFoldDB" id="U5WB51"/>
<dbReference type="eggNOG" id="ENOG5032Y1P">
    <property type="taxonomic scope" value="Bacteria"/>
</dbReference>
<reference evidence="3 4" key="1">
    <citation type="journal article" date="2014" name="J. Biotechnol.">
        <title>Complete genome sequence of the actinobacterium Actinoplanes friuliensis HAG 010964, producer of the lipopeptide antibiotic friulimycin.</title>
        <authorList>
            <person name="Ruckert C."/>
            <person name="Szczepanowski R."/>
            <person name="Albersmeier A."/>
            <person name="Goesmann A."/>
            <person name="Fischer N."/>
            <person name="Steinkamper A."/>
            <person name="Puhler A."/>
            <person name="Biener R."/>
            <person name="Schwartz D."/>
            <person name="Kalinowski J."/>
        </authorList>
    </citation>
    <scope>NUCLEOTIDE SEQUENCE [LARGE SCALE GENOMIC DNA]</scope>
    <source>
        <strain evidence="3 4">DSM 7358</strain>
    </source>
</reference>
<gene>
    <name evidence="3" type="ORF">AFR_40945</name>
</gene>
<proteinExistence type="predicted"/>
<name>U5WB51_9ACTN</name>
<dbReference type="EMBL" id="CP006272">
    <property type="protein sequence ID" value="AGZ46443.1"/>
    <property type="molecule type" value="Genomic_DNA"/>
</dbReference>
<evidence type="ECO:0000256" key="1">
    <source>
        <dbReference type="SAM" id="MobiDB-lite"/>
    </source>
</evidence>
<evidence type="ECO:0000259" key="2">
    <source>
        <dbReference type="Pfam" id="PF18451"/>
    </source>
</evidence>
<dbReference type="Pfam" id="PF18451">
    <property type="entry name" value="CdiA_C"/>
    <property type="match status" value="1"/>
</dbReference>
<dbReference type="STRING" id="1246995.AFR_40945"/>
<feature type="domain" description="tRNA nuclease CdiA C-terminal" evidence="2">
    <location>
        <begin position="63"/>
        <end position="141"/>
    </location>
</feature>